<dbReference type="GO" id="GO:0005516">
    <property type="term" value="F:calmodulin binding"/>
    <property type="evidence" value="ECO:0007669"/>
    <property type="project" value="InterPro"/>
</dbReference>
<dbReference type="SUPFAM" id="SSF54427">
    <property type="entry name" value="NTF2-like"/>
    <property type="match status" value="1"/>
</dbReference>
<accession>A0A0P9TA92</accession>
<dbReference type="EMBL" id="LJQP01000185">
    <property type="protein sequence ID" value="KPX70824.1"/>
    <property type="molecule type" value="Genomic_DNA"/>
</dbReference>
<evidence type="ECO:0000259" key="2">
    <source>
        <dbReference type="Pfam" id="PF08332"/>
    </source>
</evidence>
<protein>
    <submittedName>
        <fullName evidence="3">Cag pathogenicity island protein Cag5</fullName>
    </submittedName>
</protein>
<dbReference type="Pfam" id="PF08332">
    <property type="entry name" value="CaMKII_AD"/>
    <property type="match status" value="1"/>
</dbReference>
<sequence>MPEQIPRRRVAMKTKLTALALLLAVSAPMVQAAAEPSGYTYRMVAETPSNVNDKEIAGLFDRWNKALQTGNSKTVASLYAQDAVLQPTVSNKVRATPAEITDYFDHFLALKPVGEINYREIRRLGPDAAADNGVYTFTLTAADGKKTKVQARYSFLYHRIGNEWKILNHHSSAMPEVQPEYQVSR</sequence>
<reference evidence="3 4" key="1">
    <citation type="submission" date="2015-09" db="EMBL/GenBank/DDBJ databases">
        <title>Genome announcement of multiple Pseudomonas syringae strains.</title>
        <authorList>
            <person name="Thakur S."/>
            <person name="Wang P.W."/>
            <person name="Gong Y."/>
            <person name="Weir B.S."/>
            <person name="Guttman D.S."/>
        </authorList>
    </citation>
    <scope>NUCLEOTIDE SEQUENCE [LARGE SCALE GENOMIC DNA]</scope>
    <source>
        <strain evidence="3 4">ICMP3507</strain>
    </source>
</reference>
<dbReference type="GO" id="GO:0004683">
    <property type="term" value="F:calcium/calmodulin-dependent protein kinase activity"/>
    <property type="evidence" value="ECO:0007669"/>
    <property type="project" value="InterPro"/>
</dbReference>
<dbReference type="PIRSF" id="PIRSF028470">
    <property type="entry name" value="UCP028470"/>
    <property type="match status" value="1"/>
</dbReference>
<evidence type="ECO:0000313" key="3">
    <source>
        <dbReference type="EMBL" id="KPX70824.1"/>
    </source>
</evidence>
<feature type="chain" id="PRO_5043127896" evidence="1">
    <location>
        <begin position="33"/>
        <end position="185"/>
    </location>
</feature>
<dbReference type="AlphaFoldDB" id="A0A0P9TA92"/>
<dbReference type="InterPro" id="IPR011944">
    <property type="entry name" value="Steroid_delta5-4_isomerase"/>
</dbReference>
<feature type="domain" description="Calcium/calmodulin-dependent protein kinase II association-domain" evidence="2">
    <location>
        <begin position="53"/>
        <end position="175"/>
    </location>
</feature>
<organism evidence="3 4">
    <name type="scientific">Pseudomonas amygdali pv. lachrymans</name>
    <name type="common">Pseudomonas syringae pv. lachrymans</name>
    <dbReference type="NCBI Taxonomy" id="53707"/>
    <lineage>
        <taxon>Bacteria</taxon>
        <taxon>Pseudomonadati</taxon>
        <taxon>Pseudomonadota</taxon>
        <taxon>Gammaproteobacteria</taxon>
        <taxon>Pseudomonadales</taxon>
        <taxon>Pseudomonadaceae</taxon>
        <taxon>Pseudomonas</taxon>
        <taxon>Pseudomonas amygdali</taxon>
    </lineage>
</organism>
<feature type="signal peptide" evidence="1">
    <location>
        <begin position="1"/>
        <end position="32"/>
    </location>
</feature>
<dbReference type="Proteomes" id="UP000050265">
    <property type="component" value="Unassembled WGS sequence"/>
</dbReference>
<dbReference type="PATRIC" id="fig|53707.9.peg.4925"/>
<dbReference type="InterPro" id="IPR016887">
    <property type="entry name" value="UCP028470_steroid_isom-rel"/>
</dbReference>
<keyword evidence="1" id="KW-0732">Signal</keyword>
<name>A0A0P9TA92_PSEAV</name>
<evidence type="ECO:0000313" key="4">
    <source>
        <dbReference type="Proteomes" id="UP000050265"/>
    </source>
</evidence>
<dbReference type="InterPro" id="IPR013543">
    <property type="entry name" value="Ca/CaM-dep_prot_kinase-assoc"/>
</dbReference>
<proteinExistence type="predicted"/>
<dbReference type="InterPro" id="IPR032710">
    <property type="entry name" value="NTF2-like_dom_sf"/>
</dbReference>
<dbReference type="Gene3D" id="3.10.450.50">
    <property type="match status" value="1"/>
</dbReference>
<dbReference type="NCBIfam" id="TIGR02246">
    <property type="entry name" value="SgcJ/EcaC family oxidoreductase"/>
    <property type="match status" value="1"/>
</dbReference>
<evidence type="ECO:0000256" key="1">
    <source>
        <dbReference type="SAM" id="SignalP"/>
    </source>
</evidence>
<gene>
    <name evidence="3" type="ORF">ALO35_100015</name>
</gene>
<comment type="caution">
    <text evidence="3">The sequence shown here is derived from an EMBL/GenBank/DDBJ whole genome shotgun (WGS) entry which is preliminary data.</text>
</comment>